<dbReference type="Proteomes" id="UP001172082">
    <property type="component" value="Unassembled WGS sequence"/>
</dbReference>
<reference evidence="1" key="1">
    <citation type="submission" date="2023-06" db="EMBL/GenBank/DDBJ databases">
        <title>Genomic of Parafulvivirga corallium.</title>
        <authorList>
            <person name="Wang G."/>
        </authorList>
    </citation>
    <scope>NUCLEOTIDE SEQUENCE</scope>
    <source>
        <strain evidence="1">BMA10</strain>
    </source>
</reference>
<keyword evidence="2" id="KW-1185">Reference proteome</keyword>
<gene>
    <name evidence="1" type="ORF">QQ008_00430</name>
</gene>
<sequence>MIGGLEKKTDAKKVGLIRENTIMFKADAPKMKSRDVQYYFALLDPQLEVISNNKEKNLSFKKDIAPLDIFNYWNNKGDEEYYVLLTKVAYFVDQEVGYFNPERLSDLTYIQSTMPDYEIRKLDDKKFLLEGELMSPSIEYDLRFFNESNFKKENRSLYNYCLDHNADLGCPALSSVQHNYRFGKVLLHKTSKMSTAITNYYAYEGGTLVINYTLNYIHNLPPELFGGHQSMTDKIVKGIGEHVENTRKVSEKQS</sequence>
<accession>A0ABT8KGF1</accession>
<organism evidence="1 2">
    <name type="scientific">Splendidivirga corallicola</name>
    <dbReference type="NCBI Taxonomy" id="3051826"/>
    <lineage>
        <taxon>Bacteria</taxon>
        <taxon>Pseudomonadati</taxon>
        <taxon>Bacteroidota</taxon>
        <taxon>Cytophagia</taxon>
        <taxon>Cytophagales</taxon>
        <taxon>Splendidivirgaceae</taxon>
        <taxon>Splendidivirga</taxon>
    </lineage>
</organism>
<comment type="caution">
    <text evidence="1">The sequence shown here is derived from an EMBL/GenBank/DDBJ whole genome shotgun (WGS) entry which is preliminary data.</text>
</comment>
<proteinExistence type="predicted"/>
<dbReference type="EMBL" id="JAUJEA010000001">
    <property type="protein sequence ID" value="MDN5199794.1"/>
    <property type="molecule type" value="Genomic_DNA"/>
</dbReference>
<evidence type="ECO:0000313" key="1">
    <source>
        <dbReference type="EMBL" id="MDN5199794.1"/>
    </source>
</evidence>
<name>A0ABT8KGF1_9BACT</name>
<evidence type="ECO:0000313" key="2">
    <source>
        <dbReference type="Proteomes" id="UP001172082"/>
    </source>
</evidence>
<protein>
    <submittedName>
        <fullName evidence="1">Uncharacterized protein</fullName>
    </submittedName>
</protein>